<evidence type="ECO:0000256" key="7">
    <source>
        <dbReference type="SAM" id="Phobius"/>
    </source>
</evidence>
<name>A0A168MQ27_ABSGL</name>
<dbReference type="Proteomes" id="UP000078561">
    <property type="component" value="Unassembled WGS sequence"/>
</dbReference>
<feature type="transmembrane region" description="Helical" evidence="7">
    <location>
        <begin position="499"/>
        <end position="518"/>
    </location>
</feature>
<feature type="transmembrane region" description="Helical" evidence="7">
    <location>
        <begin position="392"/>
        <end position="413"/>
    </location>
</feature>
<evidence type="ECO:0000256" key="1">
    <source>
        <dbReference type="ARBA" id="ARBA00004141"/>
    </source>
</evidence>
<dbReference type="InterPro" id="IPR018456">
    <property type="entry name" value="PTR2_symporter_CS"/>
</dbReference>
<evidence type="ECO:0000256" key="6">
    <source>
        <dbReference type="ARBA" id="ARBA00023136"/>
    </source>
</evidence>
<dbReference type="OMA" id="RETSGKW"/>
<feature type="transmembrane region" description="Helical" evidence="7">
    <location>
        <begin position="151"/>
        <end position="170"/>
    </location>
</feature>
<dbReference type="InterPro" id="IPR000109">
    <property type="entry name" value="POT_fam"/>
</dbReference>
<keyword evidence="5 7" id="KW-1133">Transmembrane helix</keyword>
<keyword evidence="9" id="KW-1185">Reference proteome</keyword>
<feature type="transmembrane region" description="Helical" evidence="7">
    <location>
        <begin position="433"/>
        <end position="457"/>
    </location>
</feature>
<dbReference type="GO" id="GO:0071916">
    <property type="term" value="F:dipeptide transmembrane transporter activity"/>
    <property type="evidence" value="ECO:0007669"/>
    <property type="project" value="UniProtKB-ARBA"/>
</dbReference>
<proteinExistence type="inferred from homology"/>
<feature type="transmembrane region" description="Helical" evidence="7">
    <location>
        <begin position="124"/>
        <end position="145"/>
    </location>
</feature>
<evidence type="ECO:0000313" key="9">
    <source>
        <dbReference type="Proteomes" id="UP000078561"/>
    </source>
</evidence>
<evidence type="ECO:0000313" key="8">
    <source>
        <dbReference type="EMBL" id="SAL98967.1"/>
    </source>
</evidence>
<evidence type="ECO:0000256" key="2">
    <source>
        <dbReference type="ARBA" id="ARBA00005982"/>
    </source>
</evidence>
<dbReference type="GO" id="GO:0005886">
    <property type="term" value="C:plasma membrane"/>
    <property type="evidence" value="ECO:0007669"/>
    <property type="project" value="UniProtKB-ARBA"/>
</dbReference>
<evidence type="ECO:0000256" key="3">
    <source>
        <dbReference type="ARBA" id="ARBA00022448"/>
    </source>
</evidence>
<dbReference type="Gene3D" id="1.20.1250.20">
    <property type="entry name" value="MFS general substrate transporter like domains"/>
    <property type="match status" value="1"/>
</dbReference>
<dbReference type="SUPFAM" id="SSF103473">
    <property type="entry name" value="MFS general substrate transporter"/>
    <property type="match status" value="1"/>
</dbReference>
<feature type="transmembrane region" description="Helical" evidence="7">
    <location>
        <begin position="236"/>
        <end position="257"/>
    </location>
</feature>
<comment type="subcellular location">
    <subcellularLocation>
        <location evidence="1">Membrane</location>
        <topology evidence="1">Multi-pass membrane protein</topology>
    </subcellularLocation>
</comment>
<dbReference type="FunCoup" id="A0A168MQ27">
    <property type="interactions" value="413"/>
</dbReference>
<protein>
    <recommendedName>
        <fullName evidence="10">Major facilitator superfamily (MFS) profile domain-containing protein</fullName>
    </recommendedName>
</protein>
<dbReference type="AlphaFoldDB" id="A0A168MQ27"/>
<dbReference type="EMBL" id="LT552383">
    <property type="protein sequence ID" value="SAL98967.1"/>
    <property type="molecule type" value="Genomic_DNA"/>
</dbReference>
<gene>
    <name evidence="8" type="primary">ABSGL_04538.1 scaffold 5475</name>
</gene>
<evidence type="ECO:0000256" key="5">
    <source>
        <dbReference type="ARBA" id="ARBA00022989"/>
    </source>
</evidence>
<keyword evidence="4 7" id="KW-0812">Transmembrane</keyword>
<keyword evidence="6 7" id="KW-0472">Membrane</keyword>
<organism evidence="8">
    <name type="scientific">Absidia glauca</name>
    <name type="common">Pin mould</name>
    <dbReference type="NCBI Taxonomy" id="4829"/>
    <lineage>
        <taxon>Eukaryota</taxon>
        <taxon>Fungi</taxon>
        <taxon>Fungi incertae sedis</taxon>
        <taxon>Mucoromycota</taxon>
        <taxon>Mucoromycotina</taxon>
        <taxon>Mucoromycetes</taxon>
        <taxon>Mucorales</taxon>
        <taxon>Cunninghamellaceae</taxon>
        <taxon>Absidia</taxon>
    </lineage>
</organism>
<evidence type="ECO:0008006" key="10">
    <source>
        <dbReference type="Google" id="ProtNLM"/>
    </source>
</evidence>
<comment type="similarity">
    <text evidence="2">Belongs to the major facilitator superfamily. Proton-dependent oligopeptide transporter (POT/PTR) (TC 2.A.17) family.</text>
</comment>
<dbReference type="InParanoid" id="A0A168MQ27"/>
<accession>A0A168MQ27</accession>
<dbReference type="OrthoDB" id="8904098at2759"/>
<dbReference type="FunFam" id="1.20.1250.20:FF:000085">
    <property type="entry name" value="MFS peptide transporter Ptr2"/>
    <property type="match status" value="1"/>
</dbReference>
<dbReference type="InterPro" id="IPR036259">
    <property type="entry name" value="MFS_trans_sf"/>
</dbReference>
<dbReference type="Pfam" id="PF00854">
    <property type="entry name" value="PTR2"/>
    <property type="match status" value="1"/>
</dbReference>
<feature type="transmembrane region" description="Helical" evidence="7">
    <location>
        <begin position="469"/>
        <end position="493"/>
    </location>
</feature>
<dbReference type="PANTHER" id="PTHR11654">
    <property type="entry name" value="OLIGOPEPTIDE TRANSPORTER-RELATED"/>
    <property type="match status" value="1"/>
</dbReference>
<keyword evidence="3" id="KW-0813">Transport</keyword>
<feature type="transmembrane region" description="Helical" evidence="7">
    <location>
        <begin position="212"/>
        <end position="230"/>
    </location>
</feature>
<sequence>MEDEKLKENGMAVQVSDLPDQIIEPTAEDWKNLREVADKIPTSAFLIILIEFCERFTFYGLSGPFQNYIQQPPPPSYPAAVPGALGKGQQTATALTTFFNFWCYCTPILGAIIADKYLGKYKTILVFACIYLVGLLILTCSSVPAAIENGAAFPGFVVALIIIGFGTGGIKSNVSPLVAEQYQHSKPYVRTLKNGDRVIVSPQATYQKLFNMFYWGINCGSLAAVSTPIIEKNVGFWAAFLLPTCVFIPGIVLVIVGKGWYVQTPPRGSVFFEVATVMRMAIKHGSLEKCKPSMMQEKDEKVSWDDVFVDELRRTFRACVVFCWFPLYWLCYSQMTNNLVSMVATTQTGAVPNDIMQNINPMTLVICIPVMDRLIYPGLRRLGFPMRPMSRITCGFVFASLAMAYTAGMQHMIYTRPPYYDHPTGHGKNDLTAAVVVPSYVLIAISEIFASVTGLEYAFKKAPEKMKSLVMSLFLFTNCIGAILGFALVSVAVDPKLQWMYAGISASMFVCAILFYVCHGKNDDTDVAEDNIMRDKKDVCVAGGGEVIEEYELNGKSAV</sequence>
<evidence type="ECO:0000256" key="4">
    <source>
        <dbReference type="ARBA" id="ARBA00022692"/>
    </source>
</evidence>
<reference evidence="8" key="1">
    <citation type="submission" date="2016-04" db="EMBL/GenBank/DDBJ databases">
        <authorList>
            <person name="Evans L.H."/>
            <person name="Alamgir A."/>
            <person name="Owens N."/>
            <person name="Weber N.D."/>
            <person name="Virtaneva K."/>
            <person name="Barbian K."/>
            <person name="Babar A."/>
            <person name="Rosenke K."/>
        </authorList>
    </citation>
    <scope>NUCLEOTIDE SEQUENCE [LARGE SCALE GENOMIC DNA]</scope>
    <source>
        <strain evidence="8">CBS 101.48</strain>
    </source>
</reference>
<dbReference type="PROSITE" id="PS01022">
    <property type="entry name" value="PTR2_1"/>
    <property type="match status" value="1"/>
</dbReference>